<dbReference type="EMBL" id="JBBWWQ010000007">
    <property type="protein sequence ID" value="KAK8943273.1"/>
    <property type="molecule type" value="Genomic_DNA"/>
</dbReference>
<name>A0AAP0G826_9ASPA</name>
<dbReference type="Gene3D" id="3.30.1370.110">
    <property type="match status" value="1"/>
</dbReference>
<dbReference type="Pfam" id="PF01535">
    <property type="entry name" value="PPR"/>
    <property type="match status" value="2"/>
</dbReference>
<evidence type="ECO:0000313" key="6">
    <source>
        <dbReference type="EMBL" id="KAK8943273.1"/>
    </source>
</evidence>
<dbReference type="PANTHER" id="PTHR47447">
    <property type="entry name" value="OS03G0856100 PROTEIN"/>
    <property type="match status" value="1"/>
</dbReference>
<reference evidence="6 7" key="1">
    <citation type="journal article" date="2022" name="Nat. Plants">
        <title>Genomes of leafy and leafless Platanthera orchids illuminate the evolution of mycoheterotrophy.</title>
        <authorList>
            <person name="Li M.H."/>
            <person name="Liu K.W."/>
            <person name="Li Z."/>
            <person name="Lu H.C."/>
            <person name="Ye Q.L."/>
            <person name="Zhang D."/>
            <person name="Wang J.Y."/>
            <person name="Li Y.F."/>
            <person name="Zhong Z.M."/>
            <person name="Liu X."/>
            <person name="Yu X."/>
            <person name="Liu D.K."/>
            <person name="Tu X.D."/>
            <person name="Liu B."/>
            <person name="Hao Y."/>
            <person name="Liao X.Y."/>
            <person name="Jiang Y.T."/>
            <person name="Sun W.H."/>
            <person name="Chen J."/>
            <person name="Chen Y.Q."/>
            <person name="Ai Y."/>
            <person name="Zhai J.W."/>
            <person name="Wu S.S."/>
            <person name="Zhou Z."/>
            <person name="Hsiao Y.Y."/>
            <person name="Wu W.L."/>
            <person name="Chen Y.Y."/>
            <person name="Lin Y.F."/>
            <person name="Hsu J.L."/>
            <person name="Li C.Y."/>
            <person name="Wang Z.W."/>
            <person name="Zhao X."/>
            <person name="Zhong W.Y."/>
            <person name="Ma X.K."/>
            <person name="Ma L."/>
            <person name="Huang J."/>
            <person name="Chen G.Z."/>
            <person name="Huang M.Z."/>
            <person name="Huang L."/>
            <person name="Peng D.H."/>
            <person name="Luo Y.B."/>
            <person name="Zou S.Q."/>
            <person name="Chen S.P."/>
            <person name="Lan S."/>
            <person name="Tsai W.C."/>
            <person name="Van de Peer Y."/>
            <person name="Liu Z.J."/>
        </authorList>
    </citation>
    <scope>NUCLEOTIDE SEQUENCE [LARGE SCALE GENOMIC DNA]</scope>
    <source>
        <strain evidence="6">Lor287</strain>
    </source>
</reference>
<accession>A0AAP0G826</accession>
<feature type="region of interest" description="Disordered" evidence="4">
    <location>
        <begin position="21"/>
        <end position="49"/>
    </location>
</feature>
<feature type="compositionally biased region" description="Low complexity" evidence="4">
    <location>
        <begin position="192"/>
        <end position="202"/>
    </location>
</feature>
<feature type="compositionally biased region" description="Basic and acidic residues" evidence="4">
    <location>
        <begin position="169"/>
        <end position="179"/>
    </location>
</feature>
<evidence type="ECO:0000259" key="5">
    <source>
        <dbReference type="PROSITE" id="PS50828"/>
    </source>
</evidence>
<evidence type="ECO:0000256" key="4">
    <source>
        <dbReference type="SAM" id="MobiDB-lite"/>
    </source>
</evidence>
<gene>
    <name evidence="6" type="ORF">KSP39_PZI009249</name>
</gene>
<feature type="repeat" description="PPR" evidence="3">
    <location>
        <begin position="473"/>
        <end position="507"/>
    </location>
</feature>
<comment type="caution">
    <text evidence="6">The sequence shown here is derived from an EMBL/GenBank/DDBJ whole genome shotgun (WGS) entry which is preliminary data.</text>
</comment>
<feature type="repeat" description="PPR" evidence="3">
    <location>
        <begin position="368"/>
        <end position="402"/>
    </location>
</feature>
<protein>
    <submittedName>
        <fullName evidence="6">Pentatricopeptide repeat-containing protein</fullName>
    </submittedName>
</protein>
<dbReference type="InterPro" id="IPR036063">
    <property type="entry name" value="Smr_dom_sf"/>
</dbReference>
<dbReference type="SUPFAM" id="SSF160443">
    <property type="entry name" value="SMR domain-like"/>
    <property type="match status" value="1"/>
</dbReference>
<dbReference type="PROSITE" id="PS51375">
    <property type="entry name" value="PPR"/>
    <property type="match status" value="8"/>
</dbReference>
<dbReference type="InterPro" id="IPR002885">
    <property type="entry name" value="PPR_rpt"/>
</dbReference>
<feature type="repeat" description="PPR" evidence="3">
    <location>
        <begin position="542"/>
        <end position="576"/>
    </location>
</feature>
<dbReference type="SMART" id="SM00463">
    <property type="entry name" value="SMR"/>
    <property type="match status" value="1"/>
</dbReference>
<feature type="compositionally biased region" description="Polar residues" evidence="4">
    <location>
        <begin position="181"/>
        <end position="191"/>
    </location>
</feature>
<dbReference type="NCBIfam" id="TIGR00756">
    <property type="entry name" value="PPR"/>
    <property type="match status" value="7"/>
</dbReference>
<dbReference type="PANTHER" id="PTHR47447:SF17">
    <property type="entry name" value="OS12G0638900 PROTEIN"/>
    <property type="match status" value="1"/>
</dbReference>
<feature type="repeat" description="PPR" evidence="3">
    <location>
        <begin position="333"/>
        <end position="367"/>
    </location>
</feature>
<dbReference type="InterPro" id="IPR011990">
    <property type="entry name" value="TPR-like_helical_dom_sf"/>
</dbReference>
<evidence type="ECO:0000256" key="1">
    <source>
        <dbReference type="ARBA" id="ARBA00007626"/>
    </source>
</evidence>
<feature type="repeat" description="PPR" evidence="3">
    <location>
        <begin position="403"/>
        <end position="437"/>
    </location>
</feature>
<feature type="repeat" description="PPR" evidence="3">
    <location>
        <begin position="577"/>
        <end position="611"/>
    </location>
</feature>
<dbReference type="AlphaFoldDB" id="A0AAP0G826"/>
<feature type="domain" description="Smr" evidence="5">
    <location>
        <begin position="727"/>
        <end position="788"/>
    </location>
</feature>
<feature type="repeat" description="PPR" evidence="3">
    <location>
        <begin position="508"/>
        <end position="538"/>
    </location>
</feature>
<feature type="region of interest" description="Disordered" evidence="4">
    <location>
        <begin position="149"/>
        <end position="223"/>
    </location>
</feature>
<keyword evidence="7" id="KW-1185">Reference proteome</keyword>
<feature type="compositionally biased region" description="Polar residues" evidence="4">
    <location>
        <begin position="156"/>
        <end position="168"/>
    </location>
</feature>
<dbReference type="PROSITE" id="PS50828">
    <property type="entry name" value="SMR"/>
    <property type="match status" value="1"/>
</dbReference>
<dbReference type="Proteomes" id="UP001418222">
    <property type="component" value="Unassembled WGS sequence"/>
</dbReference>
<evidence type="ECO:0000256" key="3">
    <source>
        <dbReference type="PROSITE-ProRule" id="PRU00708"/>
    </source>
</evidence>
<dbReference type="Gene3D" id="1.25.40.10">
    <property type="entry name" value="Tetratricopeptide repeat domain"/>
    <property type="match status" value="3"/>
</dbReference>
<dbReference type="Pfam" id="PF12854">
    <property type="entry name" value="PPR_1"/>
    <property type="match status" value="1"/>
</dbReference>
<organism evidence="6 7">
    <name type="scientific">Platanthera zijinensis</name>
    <dbReference type="NCBI Taxonomy" id="2320716"/>
    <lineage>
        <taxon>Eukaryota</taxon>
        <taxon>Viridiplantae</taxon>
        <taxon>Streptophyta</taxon>
        <taxon>Embryophyta</taxon>
        <taxon>Tracheophyta</taxon>
        <taxon>Spermatophyta</taxon>
        <taxon>Magnoliopsida</taxon>
        <taxon>Liliopsida</taxon>
        <taxon>Asparagales</taxon>
        <taxon>Orchidaceae</taxon>
        <taxon>Orchidoideae</taxon>
        <taxon>Orchideae</taxon>
        <taxon>Orchidinae</taxon>
        <taxon>Platanthera</taxon>
    </lineage>
</organism>
<evidence type="ECO:0000256" key="2">
    <source>
        <dbReference type="ARBA" id="ARBA00022737"/>
    </source>
</evidence>
<sequence>MLRAKQISQLSQCARSFYISGPIRGTTDGSQSSSEDDRTSSKRHPNSSDALINQQMPHVLSAPASSRGSSCFRNAIGSTIQLTSKASSCPISSLGSNTIAVNAKIKSNLNVVCASNKDLSLPSKAIDDRFSASSKLIDSNIPTDVKQALPDHHSCSVDSKQPATLSKSSYERPRSRADYTKVQTNSFANTESGSGSVSVHSDSIGRSEKPNSTRAKKNKAQSKVQVLNTRGYRQRVSETEENGAAHKFSQPLKSSRLQAHSAKLPMNSLFTIEQYHQVLQRQKWGSSAEVCLNNLEHKLDAFQANQVLKLVHDHSIALGFFRWLKRQPGFQHDEYTYTTMIGILGQAREFNAMIHLLGEMIGDGRRPTVVTYNRMIHAYGRANFIGEAVKVFHEMQQLGYEPDLVTYCTLIDIHAKAGFLDLALDLYRRMKAEGLSPDTFTYSVMVNCLGKGGRLAAAHDMYVEMIQNGCVPNLVTYNIMIALESKSRNYQSAVKIYRDMQAAGFRPDQVTYSIVMEALAHCGHTEEAEAVFTEMRRYCIPDEPVYGILVDMWGKAGNVERAREWFRAMIDGGLKPNIPTGNSLLSAYLRAHRFFEARDLLRDMLWMGLAPSSQTYTLLLSCCTESSSEMMVCRELMSITGHPAHSFLSSLPDSEPGGENVRGHTGRFLDLMHSEDRESKRGLVDAVVDFLHKSGLKAEAGLVWEVAAERNVYPESLREKSKSHWLINLHVMSEGTAVTALSRTLAWFRRRILRAGVGPRRIDIITGWGRRSRVTGSSLVRQAVEELLHLFEFPFAASSNSGCFVGCGEPLNQWLINSYVERMHLL</sequence>
<feature type="repeat" description="PPR" evidence="3">
    <location>
        <begin position="438"/>
        <end position="472"/>
    </location>
</feature>
<dbReference type="Pfam" id="PF13041">
    <property type="entry name" value="PPR_2"/>
    <property type="match status" value="3"/>
</dbReference>
<keyword evidence="2" id="KW-0677">Repeat</keyword>
<proteinExistence type="inferred from homology"/>
<evidence type="ECO:0000313" key="7">
    <source>
        <dbReference type="Proteomes" id="UP001418222"/>
    </source>
</evidence>
<dbReference type="SUPFAM" id="SSF48452">
    <property type="entry name" value="TPR-like"/>
    <property type="match status" value="1"/>
</dbReference>
<comment type="similarity">
    <text evidence="1">Belongs to the PPR family. P subfamily.</text>
</comment>
<dbReference type="InterPro" id="IPR002625">
    <property type="entry name" value="Smr_dom"/>
</dbReference>